<dbReference type="SUPFAM" id="SSF55961">
    <property type="entry name" value="Bet v1-like"/>
    <property type="match status" value="1"/>
</dbReference>
<reference evidence="1 2" key="1">
    <citation type="journal article" date="2019" name="Int. J. Syst. Evol. Microbiol.">
        <title>The Global Catalogue of Microorganisms (GCM) 10K type strain sequencing project: providing services to taxonomists for standard genome sequencing and annotation.</title>
        <authorList>
            <consortium name="The Broad Institute Genomics Platform"/>
            <consortium name="The Broad Institute Genome Sequencing Center for Infectious Disease"/>
            <person name="Wu L."/>
            <person name="Ma J."/>
        </authorList>
    </citation>
    <scope>NUCLEOTIDE SEQUENCE [LARGE SCALE GENOMIC DNA]</scope>
    <source>
        <strain evidence="1 2">JCM 16014</strain>
    </source>
</reference>
<dbReference type="Gene3D" id="3.30.530.20">
    <property type="match status" value="1"/>
</dbReference>
<keyword evidence="2" id="KW-1185">Reference proteome</keyword>
<protein>
    <recommendedName>
        <fullName evidence="3">Polyketide cyclase / dehydrase and lipid transport</fullName>
    </recommendedName>
</protein>
<dbReference type="RefSeq" id="WP_344672033.1">
    <property type="nucleotide sequence ID" value="NZ_BAAAQN010000103.1"/>
</dbReference>
<organism evidence="1 2">
    <name type="scientific">Catenulispora yoronensis</name>
    <dbReference type="NCBI Taxonomy" id="450799"/>
    <lineage>
        <taxon>Bacteria</taxon>
        <taxon>Bacillati</taxon>
        <taxon>Actinomycetota</taxon>
        <taxon>Actinomycetes</taxon>
        <taxon>Catenulisporales</taxon>
        <taxon>Catenulisporaceae</taxon>
        <taxon>Catenulispora</taxon>
    </lineage>
</organism>
<dbReference type="Proteomes" id="UP001500751">
    <property type="component" value="Unassembled WGS sequence"/>
</dbReference>
<evidence type="ECO:0000313" key="1">
    <source>
        <dbReference type="EMBL" id="GAA2065461.1"/>
    </source>
</evidence>
<dbReference type="InterPro" id="IPR019587">
    <property type="entry name" value="Polyketide_cyclase/dehydratase"/>
</dbReference>
<dbReference type="Pfam" id="PF10604">
    <property type="entry name" value="Polyketide_cyc2"/>
    <property type="match status" value="1"/>
</dbReference>
<evidence type="ECO:0008006" key="3">
    <source>
        <dbReference type="Google" id="ProtNLM"/>
    </source>
</evidence>
<name>A0ABN2VLN6_9ACTN</name>
<evidence type="ECO:0000313" key="2">
    <source>
        <dbReference type="Proteomes" id="UP001500751"/>
    </source>
</evidence>
<comment type="caution">
    <text evidence="1">The sequence shown here is derived from an EMBL/GenBank/DDBJ whole genome shotgun (WGS) entry which is preliminary data.</text>
</comment>
<dbReference type="InterPro" id="IPR023393">
    <property type="entry name" value="START-like_dom_sf"/>
</dbReference>
<dbReference type="EMBL" id="BAAAQN010000103">
    <property type="protein sequence ID" value="GAA2065461.1"/>
    <property type="molecule type" value="Genomic_DNA"/>
</dbReference>
<sequence length="151" mass="16683">MPELRVHVDVAVPAGRAWAAIADWESQGAWMVATKVRGTADHVGGRLEGWTGLGPVGFLDTMTVTEWDPPHRCVVLHTGRVVRGTGGFEVAPNGERRSRITWWERVDLPFGVVGRTGWLVAGPLTRLFFAYSLRRLKRILEAPPTPPTKAH</sequence>
<accession>A0ABN2VLN6</accession>
<proteinExistence type="predicted"/>
<gene>
    <name evidence="1" type="ORF">GCM10009839_91370</name>
</gene>
<dbReference type="CDD" id="cd07812">
    <property type="entry name" value="SRPBCC"/>
    <property type="match status" value="1"/>
</dbReference>